<protein>
    <submittedName>
        <fullName evidence="1">Uncharacterized protein</fullName>
    </submittedName>
</protein>
<dbReference type="AlphaFoldDB" id="A0A655ZKI6"/>
<sequence>MQLLGKRDNFFGAAIVTIKAIDQLLLRGDDKLKTIIRQLVEQGFLSKQIRRITHGYAQRITTAAYHQRTQTAGMNFRQ</sequence>
<gene>
    <name evidence="1" type="ORF">ERS013200_02910</name>
</gene>
<proteinExistence type="predicted"/>
<evidence type="ECO:0000313" key="1">
    <source>
        <dbReference type="EMBL" id="CSD01776.1"/>
    </source>
</evidence>
<dbReference type="Proteomes" id="UP000041770">
    <property type="component" value="Unassembled WGS sequence"/>
</dbReference>
<accession>A0A655ZKI6</accession>
<organism evidence="1 2">
    <name type="scientific">Vibrio cholerae</name>
    <dbReference type="NCBI Taxonomy" id="666"/>
    <lineage>
        <taxon>Bacteria</taxon>
        <taxon>Pseudomonadati</taxon>
        <taxon>Pseudomonadota</taxon>
        <taxon>Gammaproteobacteria</taxon>
        <taxon>Vibrionales</taxon>
        <taxon>Vibrionaceae</taxon>
        <taxon>Vibrio</taxon>
    </lineage>
</organism>
<reference evidence="1 2" key="1">
    <citation type="submission" date="2015-07" db="EMBL/GenBank/DDBJ databases">
        <authorList>
            <consortium name="Pathogen Informatics"/>
        </authorList>
    </citation>
    <scope>NUCLEOTIDE SEQUENCE [LARGE SCALE GENOMIC DNA]</scope>
    <source>
        <strain evidence="1 2">A316</strain>
    </source>
</reference>
<evidence type="ECO:0000313" key="2">
    <source>
        <dbReference type="Proteomes" id="UP000041770"/>
    </source>
</evidence>
<dbReference type="EMBL" id="CWQY01000022">
    <property type="protein sequence ID" value="CSD01776.1"/>
    <property type="molecule type" value="Genomic_DNA"/>
</dbReference>
<name>A0A655ZKI6_VIBCL</name>